<evidence type="ECO:0000313" key="4">
    <source>
        <dbReference type="Proteomes" id="UP000243680"/>
    </source>
</evidence>
<dbReference type="InterPro" id="IPR023393">
    <property type="entry name" value="START-like_dom_sf"/>
</dbReference>
<evidence type="ECO:0000313" key="3">
    <source>
        <dbReference type="EMBL" id="AOJ77852.1"/>
    </source>
</evidence>
<reference evidence="3 4" key="1">
    <citation type="submission" date="2015-12" db="EMBL/GenBank/DDBJ databases">
        <title>Diversity of Burkholderia near neighbor genomes.</title>
        <authorList>
            <person name="Sahl J."/>
            <person name="Wagner D."/>
            <person name="Keim P."/>
        </authorList>
    </citation>
    <scope>NUCLEOTIDE SEQUENCE [LARGE SCALE GENOMIC DNA]</scope>
    <source>
        <strain evidence="3 4">MSMB0783</strain>
    </source>
</reference>
<dbReference type="AlphaFoldDB" id="A0A1B4LKY0"/>
<evidence type="ECO:0000259" key="2">
    <source>
        <dbReference type="Pfam" id="PF08327"/>
    </source>
</evidence>
<dbReference type="CDD" id="cd07814">
    <property type="entry name" value="SRPBCC_CalC_Aha1-like"/>
    <property type="match status" value="1"/>
</dbReference>
<dbReference type="Proteomes" id="UP000243680">
    <property type="component" value="Chromosome 2"/>
</dbReference>
<proteinExistence type="inferred from homology"/>
<comment type="similarity">
    <text evidence="1">Belongs to the AHA1 family.</text>
</comment>
<sequence>MNPNPAATRTVVVERELSHPPEKIWRALTQPHLLDAWLMQSDFEPVAGRAFSFRADWGSVDCTVLTIEPHRALSYTWAAHGLESVVTWTLTPTPHGTLLRMEQSGFRTDQEQAYRGAQHGWPQFFASLEQLLARPDEGGEADA</sequence>
<feature type="domain" description="Activator of Hsp90 ATPase homologue 1/2-like C-terminal" evidence="2">
    <location>
        <begin position="19"/>
        <end position="132"/>
    </location>
</feature>
<dbReference type="RefSeq" id="WP_046424693.1">
    <property type="nucleotide sequence ID" value="NZ_CP013422.1"/>
</dbReference>
<dbReference type="EMBL" id="CP013422">
    <property type="protein sequence ID" value="AOJ77852.1"/>
    <property type="molecule type" value="Genomic_DNA"/>
</dbReference>
<accession>A0A1B4LKY0</accession>
<protein>
    <submittedName>
        <fullName evidence="3">Polyketide cyclase</fullName>
    </submittedName>
</protein>
<dbReference type="Pfam" id="PF08327">
    <property type="entry name" value="AHSA1"/>
    <property type="match status" value="1"/>
</dbReference>
<evidence type="ECO:0000256" key="1">
    <source>
        <dbReference type="ARBA" id="ARBA00006817"/>
    </source>
</evidence>
<dbReference type="InterPro" id="IPR013538">
    <property type="entry name" value="ASHA1/2-like_C"/>
</dbReference>
<dbReference type="Gene3D" id="3.30.530.20">
    <property type="match status" value="1"/>
</dbReference>
<organism evidence="3 4">
    <name type="scientific">Burkholderia ubonensis</name>
    <dbReference type="NCBI Taxonomy" id="101571"/>
    <lineage>
        <taxon>Bacteria</taxon>
        <taxon>Pseudomonadati</taxon>
        <taxon>Pseudomonadota</taxon>
        <taxon>Betaproteobacteria</taxon>
        <taxon>Burkholderiales</taxon>
        <taxon>Burkholderiaceae</taxon>
        <taxon>Burkholderia</taxon>
        <taxon>Burkholderia cepacia complex</taxon>
    </lineage>
</organism>
<name>A0A1B4LKY0_9BURK</name>
<gene>
    <name evidence="3" type="ORF">WJ35_22605</name>
</gene>
<dbReference type="SUPFAM" id="SSF55961">
    <property type="entry name" value="Bet v1-like"/>
    <property type="match status" value="1"/>
</dbReference>